<dbReference type="OrthoDB" id="6320208at2759"/>
<reference evidence="1 2" key="1">
    <citation type="submission" date="2016-04" db="EMBL/GenBank/DDBJ databases">
        <title>The genome of Intoshia linei affirms orthonectids as highly simplified spiralians.</title>
        <authorList>
            <person name="Mikhailov K.V."/>
            <person name="Slusarev G.S."/>
            <person name="Nikitin M.A."/>
            <person name="Logacheva M.D."/>
            <person name="Penin A."/>
            <person name="Aleoshin V."/>
            <person name="Panchin Y.V."/>
        </authorList>
    </citation>
    <scope>NUCLEOTIDE SEQUENCE [LARGE SCALE GENOMIC DNA]</scope>
    <source>
        <strain evidence="1">Intl2013</strain>
        <tissue evidence="1">Whole animal</tissue>
    </source>
</reference>
<keyword evidence="2" id="KW-1185">Reference proteome</keyword>
<sequence>MSVRNNNTGTFNINLNNTCSGCGDKCTNQKKCPAWSIKCDKCNKYSHYSNQCKRRHQTTNK</sequence>
<comment type="caution">
    <text evidence="1">The sequence shown here is derived from an EMBL/GenBank/DDBJ whole genome shotgun (WGS) entry which is preliminary data.</text>
</comment>
<proteinExistence type="predicted"/>
<name>A0A177B076_9BILA</name>
<evidence type="ECO:0000313" key="1">
    <source>
        <dbReference type="EMBL" id="OAF67679.1"/>
    </source>
</evidence>
<dbReference type="EMBL" id="LWCA01000601">
    <property type="protein sequence ID" value="OAF67679.1"/>
    <property type="molecule type" value="Genomic_DNA"/>
</dbReference>
<protein>
    <submittedName>
        <fullName evidence="1">Uncharacterized protein</fullName>
    </submittedName>
</protein>
<gene>
    <name evidence="1" type="ORF">A3Q56_04594</name>
</gene>
<dbReference type="AlphaFoldDB" id="A0A177B076"/>
<accession>A0A177B076</accession>
<dbReference type="Proteomes" id="UP000078046">
    <property type="component" value="Unassembled WGS sequence"/>
</dbReference>
<evidence type="ECO:0000313" key="2">
    <source>
        <dbReference type="Proteomes" id="UP000078046"/>
    </source>
</evidence>
<organism evidence="1 2">
    <name type="scientific">Intoshia linei</name>
    <dbReference type="NCBI Taxonomy" id="1819745"/>
    <lineage>
        <taxon>Eukaryota</taxon>
        <taxon>Metazoa</taxon>
        <taxon>Spiralia</taxon>
        <taxon>Lophotrochozoa</taxon>
        <taxon>Mesozoa</taxon>
        <taxon>Orthonectida</taxon>
        <taxon>Rhopaluridae</taxon>
        <taxon>Intoshia</taxon>
    </lineage>
</organism>